<accession>A0ABR9F9K4</accession>
<evidence type="ECO:0000313" key="2">
    <source>
        <dbReference type="Proteomes" id="UP000754821"/>
    </source>
</evidence>
<organism evidence="1 2">
    <name type="scientific">Halomonas citrativorans</name>
    <dbReference type="NCBI Taxonomy" id="2742612"/>
    <lineage>
        <taxon>Bacteria</taxon>
        <taxon>Pseudomonadati</taxon>
        <taxon>Pseudomonadota</taxon>
        <taxon>Gammaproteobacteria</taxon>
        <taxon>Oceanospirillales</taxon>
        <taxon>Halomonadaceae</taxon>
        <taxon>Halomonas</taxon>
    </lineage>
</organism>
<sequence length="68" mass="8233">MISYVRRVKVAQKALELLERQQCRDRQMIFDVQDEIEEKRDALIDALERQMHRKSQTNRLFQIRCVGV</sequence>
<protein>
    <submittedName>
        <fullName evidence="1">Uncharacterized protein</fullName>
    </submittedName>
</protein>
<proteinExistence type="predicted"/>
<evidence type="ECO:0000313" key="1">
    <source>
        <dbReference type="EMBL" id="MBE0402754.1"/>
    </source>
</evidence>
<name>A0ABR9F9K4_9GAMM</name>
<dbReference type="RefSeq" id="WP_192526799.1">
    <property type="nucleotide sequence ID" value="NZ_JABUZC010000028.1"/>
</dbReference>
<keyword evidence="2" id="KW-1185">Reference proteome</keyword>
<reference evidence="1 2" key="1">
    <citation type="submission" date="2020-07" db="EMBL/GenBank/DDBJ databases">
        <title>Halophilic bacteria isolated from french cheeses.</title>
        <authorList>
            <person name="Kothe C.I."/>
            <person name="Farah-Kraiem B."/>
            <person name="Renault P."/>
            <person name="Dridi B."/>
        </authorList>
    </citation>
    <scope>NUCLEOTIDE SEQUENCE [LARGE SCALE GENOMIC DNA]</scope>
    <source>
        <strain evidence="1 2">FME16</strain>
    </source>
</reference>
<dbReference type="Proteomes" id="UP000754821">
    <property type="component" value="Unassembled WGS sequence"/>
</dbReference>
<comment type="caution">
    <text evidence="1">The sequence shown here is derived from an EMBL/GenBank/DDBJ whole genome shotgun (WGS) entry which is preliminary data.</text>
</comment>
<gene>
    <name evidence="1" type="ORF">EI163_04140</name>
</gene>
<dbReference type="EMBL" id="RRZC01000003">
    <property type="protein sequence ID" value="MBE0402754.1"/>
    <property type="molecule type" value="Genomic_DNA"/>
</dbReference>